<dbReference type="Gene3D" id="1.10.10.1320">
    <property type="entry name" value="Anti-sigma factor, zinc-finger domain"/>
    <property type="match status" value="1"/>
</dbReference>
<keyword evidence="3" id="KW-1185">Reference proteome</keyword>
<evidence type="ECO:0000313" key="2">
    <source>
        <dbReference type="EMBL" id="RSL15645.1"/>
    </source>
</evidence>
<dbReference type="EMBL" id="RSDW01000001">
    <property type="protein sequence ID" value="RSL15645.1"/>
    <property type="molecule type" value="Genomic_DNA"/>
</dbReference>
<feature type="domain" description="Putative zinc-finger" evidence="1">
    <location>
        <begin position="3"/>
        <end position="36"/>
    </location>
</feature>
<name>A0A428MFB8_9BACT</name>
<evidence type="ECO:0000259" key="1">
    <source>
        <dbReference type="Pfam" id="PF13490"/>
    </source>
</evidence>
<dbReference type="AlphaFoldDB" id="A0A428MFB8"/>
<organism evidence="2 3">
    <name type="scientific">Edaphobacter aggregans</name>
    <dbReference type="NCBI Taxonomy" id="570835"/>
    <lineage>
        <taxon>Bacteria</taxon>
        <taxon>Pseudomonadati</taxon>
        <taxon>Acidobacteriota</taxon>
        <taxon>Terriglobia</taxon>
        <taxon>Terriglobales</taxon>
        <taxon>Acidobacteriaceae</taxon>
        <taxon>Edaphobacter</taxon>
    </lineage>
</organism>
<protein>
    <submittedName>
        <fullName evidence="2">Putative zinc finger protein</fullName>
    </submittedName>
</protein>
<comment type="caution">
    <text evidence="2">The sequence shown here is derived from an EMBL/GenBank/DDBJ whole genome shotgun (WGS) entry which is preliminary data.</text>
</comment>
<reference evidence="2 3" key="1">
    <citation type="submission" date="2018-12" db="EMBL/GenBank/DDBJ databases">
        <title>Sequencing of bacterial isolates from soil warming experiment in Harvard Forest, Massachusetts, USA.</title>
        <authorList>
            <person name="Deangelis K."/>
        </authorList>
    </citation>
    <scope>NUCLEOTIDE SEQUENCE [LARGE SCALE GENOMIC DNA]</scope>
    <source>
        <strain evidence="2 3">EB153</strain>
    </source>
</reference>
<sequence>MTCTDFLSQLTDYFDGQISPELLEEVRAHTASCHHCEVVLDTTRKTISVYRDHEVYEVSTEFRERLHAAIMKRCTEKGKLGCR</sequence>
<dbReference type="Pfam" id="PF13490">
    <property type="entry name" value="zf-HC2"/>
    <property type="match status" value="1"/>
</dbReference>
<dbReference type="Proteomes" id="UP000269669">
    <property type="component" value="Unassembled WGS sequence"/>
</dbReference>
<proteinExistence type="predicted"/>
<evidence type="ECO:0000313" key="3">
    <source>
        <dbReference type="Proteomes" id="UP000269669"/>
    </source>
</evidence>
<dbReference type="OrthoDB" id="129419at2"/>
<dbReference type="InterPro" id="IPR041916">
    <property type="entry name" value="Anti_sigma_zinc_sf"/>
</dbReference>
<dbReference type="RefSeq" id="WP_125484363.1">
    <property type="nucleotide sequence ID" value="NZ_RSDW01000001.1"/>
</dbReference>
<accession>A0A428MFB8</accession>
<gene>
    <name evidence="2" type="ORF">EDE15_1138</name>
</gene>
<dbReference type="InterPro" id="IPR027383">
    <property type="entry name" value="Znf_put"/>
</dbReference>